<dbReference type="InterPro" id="IPR011992">
    <property type="entry name" value="EF-hand-dom_pair"/>
</dbReference>
<dbReference type="PANTHER" id="PTHR20875">
    <property type="entry name" value="EF-HAND CALCIUM-BINDING DOMAIN-CONTAINING PROTEIN 6-RELATED"/>
    <property type="match status" value="1"/>
</dbReference>
<reference evidence="3" key="1">
    <citation type="submission" date="2021-01" db="EMBL/GenBank/DDBJ databases">
        <authorList>
            <person name="Corre E."/>
            <person name="Pelletier E."/>
            <person name="Niang G."/>
            <person name="Scheremetjew M."/>
            <person name="Finn R."/>
            <person name="Kale V."/>
            <person name="Holt S."/>
            <person name="Cochrane G."/>
            <person name="Meng A."/>
            <person name="Brown T."/>
            <person name="Cohen L."/>
        </authorList>
    </citation>
    <scope>NUCLEOTIDE SEQUENCE</scope>
    <source>
        <strain evidence="3">CCMP1320</strain>
    </source>
</reference>
<sequence length="366" mass="41406">MSSKLPFSGQEWKIPGFTGYVQGISETFQKTPIMAQLETKDPEPTSFLHTRGQVPYKTTHIGTIRDPCNKPEQFRKEDPDNLWPRLQTTAKQPSAKPPVSSIALGDQRIDTFRTMYGCSFSPPFSEAARLRSPNRNEDLSKTTASLKDIYKSSYNRVGDKRLQKMISTMRERMDAKCNNSNNNAFRLRKLFLAHDVHNTGLVHVEDLRQMCESFGMQLDDDSLLALYHVYDPEGTGYLAYMDLVKHLMHPDTFAYYLGYVDNSQNAADIARTNRLLSMVHKRVVPVIEELEPVLGAFDASKDGFLSKHDLLAGCATLGVVLNDQELNTLMPLLRHNEEGYIDYHSFVEVFANRVDENTGSPVASTK</sequence>
<name>A0A7S3VQ28_DUNTE</name>
<protein>
    <recommendedName>
        <fullName evidence="2">EF-hand domain-containing protein</fullName>
    </recommendedName>
</protein>
<dbReference type="SUPFAM" id="SSF47473">
    <property type="entry name" value="EF-hand"/>
    <property type="match status" value="1"/>
</dbReference>
<dbReference type="InterPro" id="IPR052603">
    <property type="entry name" value="EFCB6"/>
</dbReference>
<dbReference type="AlphaFoldDB" id="A0A7S3VQ28"/>
<dbReference type="PANTHER" id="PTHR20875:SF0">
    <property type="entry name" value="GH12158P"/>
    <property type="match status" value="1"/>
</dbReference>
<evidence type="ECO:0000313" key="3">
    <source>
        <dbReference type="EMBL" id="CAE0499665.1"/>
    </source>
</evidence>
<dbReference type="Gene3D" id="1.10.238.10">
    <property type="entry name" value="EF-hand"/>
    <property type="match status" value="2"/>
</dbReference>
<proteinExistence type="predicted"/>
<dbReference type="InterPro" id="IPR002048">
    <property type="entry name" value="EF_hand_dom"/>
</dbReference>
<organism evidence="3">
    <name type="scientific">Dunaliella tertiolecta</name>
    <name type="common">Green alga</name>
    <dbReference type="NCBI Taxonomy" id="3047"/>
    <lineage>
        <taxon>Eukaryota</taxon>
        <taxon>Viridiplantae</taxon>
        <taxon>Chlorophyta</taxon>
        <taxon>core chlorophytes</taxon>
        <taxon>Chlorophyceae</taxon>
        <taxon>CS clade</taxon>
        <taxon>Chlamydomonadales</taxon>
        <taxon>Dunaliellaceae</taxon>
        <taxon>Dunaliella</taxon>
    </lineage>
</organism>
<dbReference type="PROSITE" id="PS00018">
    <property type="entry name" value="EF_HAND_1"/>
    <property type="match status" value="1"/>
</dbReference>
<dbReference type="EMBL" id="HBIP01024535">
    <property type="protein sequence ID" value="CAE0499665.1"/>
    <property type="molecule type" value="Transcribed_RNA"/>
</dbReference>
<keyword evidence="1" id="KW-0106">Calcium</keyword>
<evidence type="ECO:0000256" key="1">
    <source>
        <dbReference type="ARBA" id="ARBA00022837"/>
    </source>
</evidence>
<dbReference type="PROSITE" id="PS50222">
    <property type="entry name" value="EF_HAND_2"/>
    <property type="match status" value="1"/>
</dbReference>
<feature type="domain" description="EF-hand" evidence="2">
    <location>
        <begin position="182"/>
        <end position="217"/>
    </location>
</feature>
<dbReference type="GO" id="GO:0005509">
    <property type="term" value="F:calcium ion binding"/>
    <property type="evidence" value="ECO:0007669"/>
    <property type="project" value="InterPro"/>
</dbReference>
<gene>
    <name evidence="3" type="ORF">DTER00134_LOCUS14738</name>
</gene>
<accession>A0A7S3VQ28</accession>
<dbReference type="InterPro" id="IPR018247">
    <property type="entry name" value="EF_Hand_1_Ca_BS"/>
</dbReference>
<evidence type="ECO:0000259" key="2">
    <source>
        <dbReference type="PROSITE" id="PS50222"/>
    </source>
</evidence>